<sequence length="478" mass="56537">MSPSSQQKPQTPMEYKRWISQKSNQHNPNSLQLDTLPTHKINVENKMHSFLSKYQVGKRQVESKIESTTEQSNWDWTTLSDNLSGLHYKTNKRDEERPVVRRKEQTTRTTRETEQLIVPVDMSLKTALKLELKILDRNHKLEWIQNEVERLCLEHIFYSSTENREDKEWSNHMLSLIETLKQVATIFTYPAQQNGMDNNHILLDKTDSNDWSNHYNDITNRKANKDGMGEEYLQCKTWQLAFHSVYQQWKLSHNQSIYVIFEKFVIIFISFYSQENDSHTCLAIIENVPTRIKQTFDKAGMKYEIKQTTNIDMKNGILRDNIEWQKGQTILFQGHAQVHALYELIWNEIPQWRKLFLKRVPTIVSDKEFLHCSVTCANISHYTDRFHSDHQINIQIVGVLLPASLYKLYAQLVETSVDQWNIHLETDQRTLATNKAIPSDLQKQFQQPFPYFHQTCEECFALVESLGRNNQQYYVSWK</sequence>
<evidence type="ECO:0000256" key="1">
    <source>
        <dbReference type="SAM" id="MobiDB-lite"/>
    </source>
</evidence>
<protein>
    <submittedName>
        <fullName evidence="2">Uncharacterized protein</fullName>
    </submittedName>
</protein>
<evidence type="ECO:0000313" key="2">
    <source>
        <dbReference type="EMBL" id="GJQ13813.1"/>
    </source>
</evidence>
<comment type="caution">
    <text evidence="2">The sequence shown here is derived from an EMBL/GenBank/DDBJ whole genome shotgun (WGS) entry which is preliminary data.</text>
</comment>
<keyword evidence="3" id="KW-1185">Reference proteome</keyword>
<gene>
    <name evidence="2" type="ORF">GpartN1_g5604.t1</name>
</gene>
<proteinExistence type="predicted"/>
<reference evidence="2" key="1">
    <citation type="journal article" date="2022" name="Proc. Natl. Acad. Sci. U.S.A.">
        <title>Life cycle and functional genomics of the unicellular red alga Galdieria for elucidating algal and plant evolution and industrial use.</title>
        <authorList>
            <person name="Hirooka S."/>
            <person name="Itabashi T."/>
            <person name="Ichinose T.M."/>
            <person name="Onuma R."/>
            <person name="Fujiwara T."/>
            <person name="Yamashita S."/>
            <person name="Jong L.W."/>
            <person name="Tomita R."/>
            <person name="Iwane A.H."/>
            <person name="Miyagishima S.Y."/>
        </authorList>
    </citation>
    <scope>NUCLEOTIDE SEQUENCE</scope>
    <source>
        <strain evidence="2">NBRC 102759</strain>
    </source>
</reference>
<dbReference type="OrthoDB" id="10327438at2759"/>
<feature type="region of interest" description="Disordered" evidence="1">
    <location>
        <begin position="92"/>
        <end position="111"/>
    </location>
</feature>
<dbReference type="EMBL" id="BQMJ01000047">
    <property type="protein sequence ID" value="GJQ13813.1"/>
    <property type="molecule type" value="Genomic_DNA"/>
</dbReference>
<organism evidence="2 3">
    <name type="scientific">Galdieria partita</name>
    <dbReference type="NCBI Taxonomy" id="83374"/>
    <lineage>
        <taxon>Eukaryota</taxon>
        <taxon>Rhodophyta</taxon>
        <taxon>Bangiophyceae</taxon>
        <taxon>Galdieriales</taxon>
        <taxon>Galdieriaceae</taxon>
        <taxon>Galdieria</taxon>
    </lineage>
</organism>
<dbReference type="AlphaFoldDB" id="A0A9C7PZK7"/>
<dbReference type="Proteomes" id="UP001061958">
    <property type="component" value="Unassembled WGS sequence"/>
</dbReference>
<name>A0A9C7PZK7_9RHOD</name>
<evidence type="ECO:0000313" key="3">
    <source>
        <dbReference type="Proteomes" id="UP001061958"/>
    </source>
</evidence>
<reference evidence="2" key="2">
    <citation type="submission" date="2022-01" db="EMBL/GenBank/DDBJ databases">
        <authorList>
            <person name="Hirooka S."/>
            <person name="Miyagishima S.Y."/>
        </authorList>
    </citation>
    <scope>NUCLEOTIDE SEQUENCE</scope>
    <source>
        <strain evidence="2">NBRC 102759</strain>
    </source>
</reference>
<accession>A0A9C7PZK7</accession>